<dbReference type="Pfam" id="PF01565">
    <property type="entry name" value="FAD_binding_4"/>
    <property type="match status" value="1"/>
</dbReference>
<dbReference type="SUPFAM" id="SSF55103">
    <property type="entry name" value="FAD-linked oxidases, C-terminal domain"/>
    <property type="match status" value="1"/>
</dbReference>
<dbReference type="PANTHER" id="PTHR11748">
    <property type="entry name" value="D-LACTATE DEHYDROGENASE"/>
    <property type="match status" value="1"/>
</dbReference>
<dbReference type="GO" id="GO:0008720">
    <property type="term" value="F:D-lactate dehydrogenase (NAD+) activity"/>
    <property type="evidence" value="ECO:0007669"/>
    <property type="project" value="TreeGrafter"/>
</dbReference>
<gene>
    <name evidence="4" type="primary">pchF</name>
    <name evidence="4" type="ORF">SR1949_30970</name>
</gene>
<dbReference type="InterPro" id="IPR016169">
    <property type="entry name" value="FAD-bd_PCMH_sub2"/>
</dbReference>
<dbReference type="InterPro" id="IPR016166">
    <property type="entry name" value="FAD-bd_PCMH"/>
</dbReference>
<keyword evidence="5" id="KW-1185">Reference proteome</keyword>
<reference evidence="5" key="1">
    <citation type="submission" date="2019-02" db="EMBL/GenBank/DDBJ databases">
        <title>Draft genome sequence of Sphaerospermopsis reniformis NIES-1949.</title>
        <authorList>
            <person name="Yamaguchi H."/>
            <person name="Suzuki S."/>
            <person name="Kawachi M."/>
        </authorList>
    </citation>
    <scope>NUCLEOTIDE SEQUENCE [LARGE SCALE GENOMIC DNA]</scope>
    <source>
        <strain evidence="5">NIES-1949</strain>
    </source>
</reference>
<dbReference type="Proteomes" id="UP000300142">
    <property type="component" value="Unassembled WGS sequence"/>
</dbReference>
<accession>A0A480A727</accession>
<feature type="domain" description="FAD-binding PCMH-type" evidence="3">
    <location>
        <begin position="1"/>
        <end position="134"/>
    </location>
</feature>
<dbReference type="InterPro" id="IPR006094">
    <property type="entry name" value="Oxid_FAD_bind_N"/>
</dbReference>
<dbReference type="Gene3D" id="3.30.465.10">
    <property type="match status" value="1"/>
</dbReference>
<dbReference type="EMBL" id="BJCE01000108">
    <property type="protein sequence ID" value="GCL37984.1"/>
    <property type="molecule type" value="Genomic_DNA"/>
</dbReference>
<dbReference type="InterPro" id="IPR016164">
    <property type="entry name" value="FAD-linked_Oxase-like_C"/>
</dbReference>
<evidence type="ECO:0000256" key="1">
    <source>
        <dbReference type="ARBA" id="ARBA00022630"/>
    </source>
</evidence>
<protein>
    <submittedName>
        <fullName evidence="4">4-cresol dehydrogenase [hydroxylating] flavoprotein subunit</fullName>
    </submittedName>
</protein>
<comment type="caution">
    <text evidence="4">The sequence shown here is derived from an EMBL/GenBank/DDBJ whole genome shotgun (WGS) entry which is preliminary data.</text>
</comment>
<evidence type="ECO:0000313" key="4">
    <source>
        <dbReference type="EMBL" id="GCL37984.1"/>
    </source>
</evidence>
<dbReference type="GO" id="GO:1903457">
    <property type="term" value="P:lactate catabolic process"/>
    <property type="evidence" value="ECO:0007669"/>
    <property type="project" value="TreeGrafter"/>
</dbReference>
<evidence type="ECO:0000256" key="2">
    <source>
        <dbReference type="ARBA" id="ARBA00022827"/>
    </source>
</evidence>
<sequence length="409" mass="45881">MDLGRLNQIIDYNEKLAYITVQPGVTFRQVYEYLQSVKSNLFLSVIGGSPEASVIGNTLERGDGSGPLGDRFAHVCGLEVILPTGECIHTGFSRFGHAKTTRLARWGVGPYVDGIFTQSNLGIVTQMTVWLLPMPKYYQTFSCRVNDYTGLARLLDSVQTLILQGTIPESCFYIWNCYKVIAKEGRYPWKLTQGKTPLSLQEMKGIEPWFAGGSLFANSQGEGLAQRQIVAETLPQELQPVDFAQTNPEEDGLGVPDDENIRSTYWRKKTKIPHDLNPDRDQCGVVWLCLLFPFDGQQIVEALEVIASTIKLYQFEPNLGMNCISARTVRLFIAIMYDREVSGSDTQAMDCHDQLLEWLLAAGYIPDRLGIQSMNSLPPTQDDYAQFMSSLKQNLDPENILAPGRYDCF</sequence>
<evidence type="ECO:0000259" key="3">
    <source>
        <dbReference type="PROSITE" id="PS51387"/>
    </source>
</evidence>
<dbReference type="InterPro" id="IPR016170">
    <property type="entry name" value="Cytok_DH_C_sf"/>
</dbReference>
<dbReference type="Gene3D" id="3.40.462.10">
    <property type="entry name" value="FAD-linked oxidases, C-terminal domain"/>
    <property type="match status" value="1"/>
</dbReference>
<dbReference type="GO" id="GO:0004458">
    <property type="term" value="F:D-lactate dehydrogenase (cytochrome) activity"/>
    <property type="evidence" value="ECO:0007669"/>
    <property type="project" value="TreeGrafter"/>
</dbReference>
<dbReference type="GO" id="GO:0071949">
    <property type="term" value="F:FAD binding"/>
    <property type="evidence" value="ECO:0007669"/>
    <property type="project" value="InterPro"/>
</dbReference>
<dbReference type="AlphaFoldDB" id="A0A480A727"/>
<keyword evidence="2" id="KW-0274">FAD</keyword>
<dbReference type="SUPFAM" id="SSF56176">
    <property type="entry name" value="FAD-binding/transporter-associated domain-like"/>
    <property type="match status" value="1"/>
</dbReference>
<dbReference type="InterPro" id="IPR036318">
    <property type="entry name" value="FAD-bd_PCMH-like_sf"/>
</dbReference>
<dbReference type="PANTHER" id="PTHR11748:SF114">
    <property type="entry name" value="ARYL-ALCOHOL OXIDASE VANILLYL-ALCOHOL OXIDASE (AFU_ORTHOLOGUE AFUA_3G09500)-RELATED"/>
    <property type="match status" value="1"/>
</dbReference>
<name>A0A480A727_9CYAN</name>
<keyword evidence="1" id="KW-0285">Flavoprotein</keyword>
<dbReference type="PROSITE" id="PS51387">
    <property type="entry name" value="FAD_PCMH"/>
    <property type="match status" value="1"/>
</dbReference>
<proteinExistence type="predicted"/>
<evidence type="ECO:0000313" key="5">
    <source>
        <dbReference type="Proteomes" id="UP000300142"/>
    </source>
</evidence>
<organism evidence="4 5">
    <name type="scientific">Sphaerospermopsis reniformis</name>
    <dbReference type="NCBI Taxonomy" id="531300"/>
    <lineage>
        <taxon>Bacteria</taxon>
        <taxon>Bacillati</taxon>
        <taxon>Cyanobacteriota</taxon>
        <taxon>Cyanophyceae</taxon>
        <taxon>Nostocales</taxon>
        <taxon>Aphanizomenonaceae</taxon>
        <taxon>Sphaerospermopsis</taxon>
    </lineage>
</organism>